<evidence type="ECO:0000313" key="2">
    <source>
        <dbReference type="Proteomes" id="UP000078387"/>
    </source>
</evidence>
<protein>
    <submittedName>
        <fullName evidence="1">Uncharacterized protein</fullName>
    </submittedName>
</protein>
<dbReference type="VEuPathDB" id="AmoebaDB:KM1_104440"/>
<dbReference type="AlphaFoldDB" id="A0A5K1V5P0"/>
<dbReference type="GO" id="GO:0071140">
    <property type="term" value="P:resolution of mitotic recombination intermediates"/>
    <property type="evidence" value="ECO:0007669"/>
    <property type="project" value="TreeGrafter"/>
</dbReference>
<dbReference type="GO" id="GO:0033065">
    <property type="term" value="C:Rad51C-XRCC3 complex"/>
    <property type="evidence" value="ECO:0007669"/>
    <property type="project" value="TreeGrafter"/>
</dbReference>
<reference evidence="1 2" key="1">
    <citation type="submission" date="2016-05" db="EMBL/GenBank/DDBJ databases">
        <title>First whole genome sequencing of Entamoeba histolytica HM1:IMSS-clone-6.</title>
        <authorList>
            <person name="Mukherjee Avik.K."/>
            <person name="Izumyama S."/>
            <person name="Nakada-Tsukui K."/>
            <person name="Nozaki T."/>
        </authorList>
    </citation>
    <scope>NUCLEOTIDE SEQUENCE [LARGE SCALE GENOMIC DNA]</scope>
    <source>
        <strain evidence="1 2">HM1:IMSS clone 6</strain>
    </source>
</reference>
<dbReference type="EMBL" id="BDEQ01000001">
    <property type="protein sequence ID" value="GAT94433.1"/>
    <property type="molecule type" value="Genomic_DNA"/>
</dbReference>
<dbReference type="PANTHER" id="PTHR46487">
    <property type="entry name" value="DNA REPAIR PROTEIN XRCC3"/>
    <property type="match status" value="1"/>
</dbReference>
<dbReference type="Proteomes" id="UP000078387">
    <property type="component" value="Unassembled WGS sequence"/>
</dbReference>
<dbReference type="VEuPathDB" id="AmoebaDB:EHI_194610"/>
<organism evidence="1 2">
    <name type="scientific">Entamoeba histolytica</name>
    <dbReference type="NCBI Taxonomy" id="5759"/>
    <lineage>
        <taxon>Eukaryota</taxon>
        <taxon>Amoebozoa</taxon>
        <taxon>Evosea</taxon>
        <taxon>Archamoebae</taxon>
        <taxon>Mastigamoebida</taxon>
        <taxon>Entamoebidae</taxon>
        <taxon>Entamoeba</taxon>
    </lineage>
</organism>
<dbReference type="GO" id="GO:0045003">
    <property type="term" value="P:double-strand break repair via synthesis-dependent strand annealing"/>
    <property type="evidence" value="ECO:0007669"/>
    <property type="project" value="TreeGrafter"/>
</dbReference>
<dbReference type="VEuPathDB" id="AmoebaDB:EHI5A_084250"/>
<dbReference type="InterPro" id="IPR027417">
    <property type="entry name" value="P-loop_NTPase"/>
</dbReference>
<dbReference type="VEuPathDB" id="AmoebaDB:EHI7A_053980"/>
<comment type="caution">
    <text evidence="1">The sequence shown here is derived from an EMBL/GenBank/DDBJ whole genome shotgun (WGS) entry which is preliminary data.</text>
</comment>
<dbReference type="VEuPathDB" id="AmoebaDB:EHI8A_053740"/>
<accession>A0A5K1V5P0</accession>
<gene>
    <name evidence="1" type="ORF">CL6EHI_194610</name>
</gene>
<name>A0A5K1V5P0_ENTHI</name>
<dbReference type="GO" id="GO:0000400">
    <property type="term" value="F:four-way junction DNA binding"/>
    <property type="evidence" value="ECO:0007669"/>
    <property type="project" value="TreeGrafter"/>
</dbReference>
<dbReference type="GO" id="GO:0000722">
    <property type="term" value="P:telomere maintenance via recombination"/>
    <property type="evidence" value="ECO:0007669"/>
    <property type="project" value="TreeGrafter"/>
</dbReference>
<proteinExistence type="predicted"/>
<dbReference type="SUPFAM" id="SSF52540">
    <property type="entry name" value="P-loop containing nucleoside triphosphate hydrolases"/>
    <property type="match status" value="1"/>
</dbReference>
<evidence type="ECO:0000313" key="1">
    <source>
        <dbReference type="EMBL" id="GAT94433.1"/>
    </source>
</evidence>
<dbReference type="Gene3D" id="3.40.50.300">
    <property type="entry name" value="P-loop containing nucleotide triphosphate hydrolases"/>
    <property type="match status" value="1"/>
</dbReference>
<dbReference type="GO" id="GO:0090656">
    <property type="term" value="P:t-circle formation"/>
    <property type="evidence" value="ECO:0007669"/>
    <property type="project" value="TreeGrafter"/>
</dbReference>
<dbReference type="OMA" id="ILESHVC"/>
<dbReference type="PANTHER" id="PTHR46487:SF1">
    <property type="entry name" value="DNA REPAIR PROTEIN XRCC3"/>
    <property type="match status" value="1"/>
</dbReference>
<dbReference type="GO" id="GO:0005657">
    <property type="term" value="C:replication fork"/>
    <property type="evidence" value="ECO:0007669"/>
    <property type="project" value="TreeGrafter"/>
</dbReference>
<sequence>MLQKFKQHASPLEIELACIFDEELNEPDLLFVKSFDELIALCQKHKQSIKPNVVRSFLINYSSFVSNELVQERSALELLEAINTPLSYGIVSFDTYFPSLQPSGIIEIAGEAGAGKSQICMQIIVLAILCYKIPCYYICDKRFVYQERIDQIEHYFAQLLDFNPVGVNSFLQIHKIQSFDDFEQTLCSLKETNDSGLVIIDCFGTILKTSFEENYNERSVGISRTATILNELNVQGFVVITTNEVVDKIEQTESIPFEFLELYSDLKTLQISTGLDINCDGRVMTSSSGIQWAYFVTHRLFVYKTEESLFSAWDTLSETTQQELDEIDDEMRSNIKIRKCVINKSNEKEKGICLEYCILPSHVCGIERRQLN</sequence>